<evidence type="ECO:0000256" key="2">
    <source>
        <dbReference type="ARBA" id="ARBA00022679"/>
    </source>
</evidence>
<dbReference type="InterPro" id="IPR050559">
    <property type="entry name" value="P-Pant_transferase_sf"/>
</dbReference>
<evidence type="ECO:0000313" key="5">
    <source>
        <dbReference type="EMBL" id="URE31251.1"/>
    </source>
</evidence>
<dbReference type="FunFam" id="3.90.470.20:FF:000003">
    <property type="entry name" value="L-aminoadipate-semialdehyde dehydrogenase-phosphopantetheinyl transferase"/>
    <property type="match status" value="1"/>
</dbReference>
<keyword evidence="6" id="KW-1185">Reference proteome</keyword>
<evidence type="ECO:0000259" key="3">
    <source>
        <dbReference type="Pfam" id="PF01648"/>
    </source>
</evidence>
<evidence type="ECO:0000259" key="4">
    <source>
        <dbReference type="Pfam" id="PF22624"/>
    </source>
</evidence>
<proteinExistence type="predicted"/>
<feature type="domain" description="4'-phosphopantetheinyl transferase" evidence="3">
    <location>
        <begin position="177"/>
        <end position="286"/>
    </location>
</feature>
<dbReference type="Pfam" id="PF01648">
    <property type="entry name" value="ACPS"/>
    <property type="match status" value="1"/>
</dbReference>
<dbReference type="OrthoDB" id="26719at2759"/>
<dbReference type="PANTHER" id="PTHR12215">
    <property type="entry name" value="PHOSPHOPANTETHEINE TRANSFERASE"/>
    <property type="match status" value="1"/>
</dbReference>
<feature type="domain" description="4'-phosphopantetheinyl transferase N-terminal" evidence="4">
    <location>
        <begin position="98"/>
        <end position="173"/>
    </location>
</feature>
<organism evidence="5 6">
    <name type="scientific">Musa troglodytarum</name>
    <name type="common">fe'i banana</name>
    <dbReference type="NCBI Taxonomy" id="320322"/>
    <lineage>
        <taxon>Eukaryota</taxon>
        <taxon>Viridiplantae</taxon>
        <taxon>Streptophyta</taxon>
        <taxon>Embryophyta</taxon>
        <taxon>Tracheophyta</taxon>
        <taxon>Spermatophyta</taxon>
        <taxon>Magnoliopsida</taxon>
        <taxon>Liliopsida</taxon>
        <taxon>Zingiberales</taxon>
        <taxon>Musaceae</taxon>
        <taxon>Musa</taxon>
    </lineage>
</organism>
<evidence type="ECO:0000256" key="1">
    <source>
        <dbReference type="ARBA" id="ARBA00013172"/>
    </source>
</evidence>
<accession>A0A9E7KVS6</accession>
<dbReference type="Pfam" id="PF22624">
    <property type="entry name" value="AASDHPPT_N"/>
    <property type="match status" value="1"/>
</dbReference>
<name>A0A9E7KVS6_9LILI</name>
<keyword evidence="2 5" id="KW-0808">Transferase</keyword>
<dbReference type="AlphaFoldDB" id="A0A9E7KVS6"/>
<dbReference type="Gene3D" id="3.90.470.20">
    <property type="entry name" value="4'-phosphopantetheinyl transferase domain"/>
    <property type="match status" value="2"/>
</dbReference>
<reference evidence="5" key="1">
    <citation type="submission" date="2022-05" db="EMBL/GenBank/DDBJ databases">
        <title>The Musa troglodytarum L. genome provides insights into the mechanism of non-climacteric behaviour and enrichment of carotenoids.</title>
        <authorList>
            <person name="Wang J."/>
        </authorList>
    </citation>
    <scope>NUCLEOTIDE SEQUENCE</scope>
    <source>
        <tissue evidence="5">Leaf</tissue>
    </source>
</reference>
<dbReference type="EC" id="2.7.8.7" evidence="1"/>
<dbReference type="GO" id="GO:0019878">
    <property type="term" value="P:lysine biosynthetic process via aminoadipic acid"/>
    <property type="evidence" value="ECO:0007669"/>
    <property type="project" value="TreeGrafter"/>
</dbReference>
<dbReference type="InterPro" id="IPR008278">
    <property type="entry name" value="4-PPantetheinyl_Trfase_dom"/>
</dbReference>
<gene>
    <name evidence="5" type="ORF">MUK42_17761</name>
</gene>
<dbReference type="PANTHER" id="PTHR12215:SF10">
    <property type="entry name" value="L-AMINOADIPATE-SEMIALDEHYDE DEHYDROGENASE-PHOSPHOPANTETHEINYL TRANSFERASE"/>
    <property type="match status" value="1"/>
</dbReference>
<dbReference type="GO" id="GO:0000287">
    <property type="term" value="F:magnesium ion binding"/>
    <property type="evidence" value="ECO:0007669"/>
    <property type="project" value="InterPro"/>
</dbReference>
<dbReference type="EMBL" id="CP097510">
    <property type="protein sequence ID" value="URE31251.1"/>
    <property type="molecule type" value="Genomic_DNA"/>
</dbReference>
<dbReference type="SUPFAM" id="SSF56214">
    <property type="entry name" value="4'-phosphopantetheinyl transferase"/>
    <property type="match status" value="2"/>
</dbReference>
<dbReference type="GO" id="GO:0005829">
    <property type="term" value="C:cytosol"/>
    <property type="evidence" value="ECO:0007669"/>
    <property type="project" value="TreeGrafter"/>
</dbReference>
<dbReference type="InterPro" id="IPR055066">
    <property type="entry name" value="AASDHPPT_N"/>
</dbReference>
<sequence>MVGGLEMENGVRRWLVNVSQWNPSEAQFASVISLFPVDEQTAITRIEPAIDKYMNIHFCSRSKRVVLPWESFQSDMHSLLHAPFHKVGPVHLLTSNLHIDRYIKFEDKKRALVSRLLQYSLVHEVLGIPFDKIIIHRTAEGKPYLKNSIDFPFSNFNFNVSHHGDYVGIASEPLCFVGLDIVSITTPKQETELEFINNFSPYLTALEWKNIAHAGSSEDMLVEFYRYWCLKEAFVKAIGAGLGYGLHRLEFHHTNWTGISVYIDGAESKKWRFSLSKLDEKHWVSIARGLPNKADELCCSNLLLPELRFSFRTAEELISNVS</sequence>
<dbReference type="Proteomes" id="UP001055439">
    <property type="component" value="Chromosome 8"/>
</dbReference>
<protein>
    <recommendedName>
        <fullName evidence="1">holo-[acyl-carrier-protein] synthase</fullName>
        <ecNumber evidence="1">2.7.8.7</ecNumber>
    </recommendedName>
</protein>
<evidence type="ECO:0000313" key="6">
    <source>
        <dbReference type="Proteomes" id="UP001055439"/>
    </source>
</evidence>
<dbReference type="InterPro" id="IPR037143">
    <property type="entry name" value="4-PPantetheinyl_Trfase_dom_sf"/>
</dbReference>
<dbReference type="GO" id="GO:0008897">
    <property type="term" value="F:holo-[acyl-carrier-protein] synthase activity"/>
    <property type="evidence" value="ECO:0007669"/>
    <property type="project" value="UniProtKB-EC"/>
</dbReference>